<dbReference type="Proteomes" id="UP001367508">
    <property type="component" value="Unassembled WGS sequence"/>
</dbReference>
<proteinExistence type="predicted"/>
<accession>A0AAN9R925</accession>
<dbReference type="AlphaFoldDB" id="A0AAN9R925"/>
<gene>
    <name evidence="1" type="ORF">VNO77_05874</name>
</gene>
<name>A0AAN9R925_CANGL</name>
<evidence type="ECO:0000313" key="2">
    <source>
        <dbReference type="Proteomes" id="UP001367508"/>
    </source>
</evidence>
<protein>
    <submittedName>
        <fullName evidence="1">Uncharacterized protein</fullName>
    </submittedName>
</protein>
<comment type="caution">
    <text evidence="1">The sequence shown here is derived from an EMBL/GenBank/DDBJ whole genome shotgun (WGS) entry which is preliminary data.</text>
</comment>
<sequence length="82" mass="9273">MSTTQEAECNNPFACRVSVKTVEICLACVCISRYWRIGPRYPNSFTSTNLLEKLVSLELQSMGYVQTVFMYIIKSLGKEIAP</sequence>
<dbReference type="EMBL" id="JAYMYQ010000001">
    <property type="protein sequence ID" value="KAK7363722.1"/>
    <property type="molecule type" value="Genomic_DNA"/>
</dbReference>
<organism evidence="1 2">
    <name type="scientific">Canavalia gladiata</name>
    <name type="common">Sword bean</name>
    <name type="synonym">Dolichos gladiatus</name>
    <dbReference type="NCBI Taxonomy" id="3824"/>
    <lineage>
        <taxon>Eukaryota</taxon>
        <taxon>Viridiplantae</taxon>
        <taxon>Streptophyta</taxon>
        <taxon>Embryophyta</taxon>
        <taxon>Tracheophyta</taxon>
        <taxon>Spermatophyta</taxon>
        <taxon>Magnoliopsida</taxon>
        <taxon>eudicotyledons</taxon>
        <taxon>Gunneridae</taxon>
        <taxon>Pentapetalae</taxon>
        <taxon>rosids</taxon>
        <taxon>fabids</taxon>
        <taxon>Fabales</taxon>
        <taxon>Fabaceae</taxon>
        <taxon>Papilionoideae</taxon>
        <taxon>50 kb inversion clade</taxon>
        <taxon>NPAAA clade</taxon>
        <taxon>indigoferoid/millettioid clade</taxon>
        <taxon>Phaseoleae</taxon>
        <taxon>Canavalia</taxon>
    </lineage>
</organism>
<keyword evidence="2" id="KW-1185">Reference proteome</keyword>
<evidence type="ECO:0000313" key="1">
    <source>
        <dbReference type="EMBL" id="KAK7363722.1"/>
    </source>
</evidence>
<reference evidence="1 2" key="1">
    <citation type="submission" date="2024-01" db="EMBL/GenBank/DDBJ databases">
        <title>The genomes of 5 underutilized Papilionoideae crops provide insights into root nodulation and disease resistanc.</title>
        <authorList>
            <person name="Jiang F."/>
        </authorList>
    </citation>
    <scope>NUCLEOTIDE SEQUENCE [LARGE SCALE GENOMIC DNA]</scope>
    <source>
        <strain evidence="1">LVBAO_FW01</strain>
        <tissue evidence="1">Leaves</tissue>
    </source>
</reference>